<dbReference type="PIRSF" id="PIRSF000371">
    <property type="entry name" value="PFL_act_enz"/>
    <property type="match status" value="1"/>
</dbReference>
<comment type="subcellular location">
    <subcellularLocation>
        <location evidence="10">Cytoplasm</location>
    </subcellularLocation>
</comment>
<dbReference type="GO" id="GO:0051539">
    <property type="term" value="F:4 iron, 4 sulfur cluster binding"/>
    <property type="evidence" value="ECO:0007669"/>
    <property type="project" value="UniProtKB-UniRule"/>
</dbReference>
<dbReference type="InterPro" id="IPR001989">
    <property type="entry name" value="Radical_activat_CS"/>
</dbReference>
<organism evidence="13 14">
    <name type="scientific">Sellimonas catena</name>
    <dbReference type="NCBI Taxonomy" id="2994035"/>
    <lineage>
        <taxon>Bacteria</taxon>
        <taxon>Bacillati</taxon>
        <taxon>Bacillota</taxon>
        <taxon>Clostridia</taxon>
        <taxon>Lachnospirales</taxon>
        <taxon>Lachnospiraceae</taxon>
        <taxon>Sellimonas</taxon>
    </lineage>
</organism>
<evidence type="ECO:0000256" key="1">
    <source>
        <dbReference type="ARBA" id="ARBA00003141"/>
    </source>
</evidence>
<dbReference type="InterPro" id="IPR007197">
    <property type="entry name" value="rSAM"/>
</dbReference>
<keyword evidence="7 10" id="KW-0560">Oxidoreductase</keyword>
<dbReference type="Pfam" id="PF04055">
    <property type="entry name" value="Radical_SAM"/>
    <property type="match status" value="1"/>
</dbReference>
<evidence type="ECO:0000256" key="10">
    <source>
        <dbReference type="RuleBase" id="RU362053"/>
    </source>
</evidence>
<dbReference type="PANTHER" id="PTHR30352">
    <property type="entry name" value="PYRUVATE FORMATE-LYASE-ACTIVATING ENZYME"/>
    <property type="match status" value="1"/>
</dbReference>
<evidence type="ECO:0000259" key="11">
    <source>
        <dbReference type="PROSITE" id="PS51918"/>
    </source>
</evidence>
<keyword evidence="4 10" id="KW-0004">4Fe-4S</keyword>
<evidence type="ECO:0000313" key="14">
    <source>
        <dbReference type="Proteomes" id="UP001145094"/>
    </source>
</evidence>
<evidence type="ECO:0000256" key="8">
    <source>
        <dbReference type="ARBA" id="ARBA00023004"/>
    </source>
</evidence>
<dbReference type="Proteomes" id="UP001145094">
    <property type="component" value="Unassembled WGS sequence"/>
</dbReference>
<dbReference type="PROSITE" id="PS01087">
    <property type="entry name" value="RADICAL_ACTIVATING"/>
    <property type="match status" value="1"/>
</dbReference>
<evidence type="ECO:0000313" key="12">
    <source>
        <dbReference type="EMBL" id="GLG03529.1"/>
    </source>
</evidence>
<evidence type="ECO:0000256" key="7">
    <source>
        <dbReference type="ARBA" id="ARBA00023002"/>
    </source>
</evidence>
<dbReference type="CDD" id="cd01335">
    <property type="entry name" value="Radical_SAM"/>
    <property type="match status" value="1"/>
</dbReference>
<dbReference type="GO" id="GO:0043365">
    <property type="term" value="F:[formate-C-acetyltransferase]-activating enzyme activity"/>
    <property type="evidence" value="ECO:0007669"/>
    <property type="project" value="UniProtKB-UniRule"/>
</dbReference>
<evidence type="ECO:0000256" key="2">
    <source>
        <dbReference type="ARBA" id="ARBA00009777"/>
    </source>
</evidence>
<dbReference type="GO" id="GO:0046872">
    <property type="term" value="F:metal ion binding"/>
    <property type="evidence" value="ECO:0007669"/>
    <property type="project" value="UniProtKB-UniRule"/>
</dbReference>
<feature type="domain" description="Radical SAM core" evidence="11">
    <location>
        <begin position="26"/>
        <end position="251"/>
    </location>
</feature>
<reference evidence="13" key="3">
    <citation type="submission" date="2022-11" db="EMBL/GenBank/DDBJ databases">
        <title>Draft genome sequence of Sellimonas catena strain 18CBH55.</title>
        <authorList>
            <person name="Hisatomi A."/>
            <person name="Ohkuma M."/>
            <person name="Sakamoto M."/>
        </authorList>
    </citation>
    <scope>NUCLEOTIDE SEQUENCE</scope>
    <source>
        <strain evidence="13">18CBH55</strain>
    </source>
</reference>
<keyword evidence="13" id="KW-0670">Pyruvate</keyword>
<keyword evidence="8 10" id="KW-0408">Iron</keyword>
<accession>A0A9W6CGK2</accession>
<evidence type="ECO:0000256" key="4">
    <source>
        <dbReference type="ARBA" id="ARBA00022485"/>
    </source>
</evidence>
<sequence>MRLSPEHSMTKCNQGYIHSTESFGTVDGPGIRFVIFFQGCPMRCKYCHNPDTWQPNQGNLMTVEELLETYRHNEKFYRKGGITATGGEPLLQLEFLTELFRQAKETGIHTCLDTSGIVYRESRKEEFEKLFAVTDLVLLDIKHSLPEGHRELTGQDQAPVLEFARALETAGVPMIIRHVVVPGITDGKEELETLGHLISGFRNLKGLEVLPYHTMGTKKYEQLGMKYPLEGVEAMDKTKAHEAREFLLKIIMEDRKKRTAK</sequence>
<dbReference type="SFLD" id="SFLDG01066">
    <property type="entry name" value="organic_radical-activating_enz"/>
    <property type="match status" value="1"/>
</dbReference>
<evidence type="ECO:0000256" key="3">
    <source>
        <dbReference type="ARBA" id="ARBA00021356"/>
    </source>
</evidence>
<comment type="function">
    <text evidence="1 10">Activation of pyruvate formate-lyase under anaerobic conditions by generation of an organic free radical, using S-adenosylmethionine and reduced flavodoxin as cosubstrates to produce 5'-deoxy-adenosine.</text>
</comment>
<evidence type="ECO:0000313" key="13">
    <source>
        <dbReference type="EMBL" id="GLG90962.1"/>
    </source>
</evidence>
<reference evidence="12" key="2">
    <citation type="submission" date="2022-11" db="EMBL/GenBank/DDBJ databases">
        <title>Draft genome sequence of Sellimonas catena strain 12EGH17.</title>
        <authorList>
            <person name="Atsushi H."/>
            <person name="Moriya O."/>
            <person name="Mitsuo S."/>
        </authorList>
    </citation>
    <scope>NUCLEOTIDE SEQUENCE</scope>
    <source>
        <strain evidence="12">12EGH17</strain>
    </source>
</reference>
<dbReference type="NCBIfam" id="TIGR02493">
    <property type="entry name" value="PFLA"/>
    <property type="match status" value="1"/>
</dbReference>
<reference evidence="13 15" key="5">
    <citation type="journal article" date="2023" name="Int. J. Syst. Evol. Microbiol.">
        <title>Sellimonas catena sp. nov., isolated from human faeces.</title>
        <authorList>
            <person name="Hisatomi A."/>
            <person name="Ohkuma M."/>
            <person name="Sakamoto M."/>
        </authorList>
    </citation>
    <scope>NUCLEOTIDE SEQUENCE</scope>
    <source>
        <strain evidence="12 15">12EGH17</strain>
        <strain evidence="13">18CBH55</strain>
    </source>
</reference>
<evidence type="ECO:0000313" key="15">
    <source>
        <dbReference type="Proteomes" id="UP001145145"/>
    </source>
</evidence>
<dbReference type="InterPro" id="IPR058240">
    <property type="entry name" value="rSAM_sf"/>
</dbReference>
<name>A0A9W6CGK2_9FIRM</name>
<dbReference type="EC" id="1.97.1.4" evidence="10"/>
<dbReference type="Proteomes" id="UP001145145">
    <property type="component" value="Unassembled WGS sequence"/>
</dbReference>
<comment type="similarity">
    <text evidence="2 10">Belongs to the organic radical-activating enzymes family.</text>
</comment>
<evidence type="ECO:0000256" key="6">
    <source>
        <dbReference type="ARBA" id="ARBA00022723"/>
    </source>
</evidence>
<comment type="cofactor">
    <cofactor evidence="10">
        <name>[4Fe-4S] cluster</name>
        <dbReference type="ChEBI" id="CHEBI:49883"/>
    </cofactor>
    <text evidence="10">Binds 1 [4Fe-4S] cluster. The cluster is coordinated with 3 cysteines and an exchangeable S-adenosyl-L-methionine.</text>
</comment>
<dbReference type="PROSITE" id="PS51918">
    <property type="entry name" value="RADICAL_SAM"/>
    <property type="match status" value="1"/>
</dbReference>
<evidence type="ECO:0000256" key="5">
    <source>
        <dbReference type="ARBA" id="ARBA00022691"/>
    </source>
</evidence>
<keyword evidence="9 10" id="KW-0411">Iron-sulfur</keyword>
<comment type="catalytic activity">
    <reaction evidence="10">
        <text>glycyl-[formate C-acetyltransferase] + reduced [flavodoxin] + S-adenosyl-L-methionine = glycin-2-yl radical-[formate C-acetyltransferase] + semiquinone [flavodoxin] + 5'-deoxyadenosine + L-methionine + H(+)</text>
        <dbReference type="Rhea" id="RHEA:19225"/>
        <dbReference type="Rhea" id="RHEA-COMP:10622"/>
        <dbReference type="Rhea" id="RHEA-COMP:12190"/>
        <dbReference type="Rhea" id="RHEA-COMP:12191"/>
        <dbReference type="Rhea" id="RHEA-COMP:14480"/>
        <dbReference type="ChEBI" id="CHEBI:15378"/>
        <dbReference type="ChEBI" id="CHEBI:17319"/>
        <dbReference type="ChEBI" id="CHEBI:29947"/>
        <dbReference type="ChEBI" id="CHEBI:32722"/>
        <dbReference type="ChEBI" id="CHEBI:57618"/>
        <dbReference type="ChEBI" id="CHEBI:57844"/>
        <dbReference type="ChEBI" id="CHEBI:59789"/>
        <dbReference type="ChEBI" id="CHEBI:140311"/>
        <dbReference type="EC" id="1.97.1.4"/>
    </reaction>
</comment>
<dbReference type="AlphaFoldDB" id="A0A9W6CGK2"/>
<keyword evidence="5 10" id="KW-0949">S-adenosyl-L-methionine</keyword>
<dbReference type="RefSeq" id="WP_243128470.1">
    <property type="nucleotide sequence ID" value="NZ_BSBO01000005.1"/>
</dbReference>
<proteinExistence type="inferred from homology"/>
<dbReference type="SUPFAM" id="SSF102114">
    <property type="entry name" value="Radical SAM enzymes"/>
    <property type="match status" value="1"/>
</dbReference>
<gene>
    <name evidence="13" type="primary">pflA-2</name>
    <name evidence="12" type="ORF">Selli1_07030</name>
    <name evidence="13" type="ORF">Selli2_23890</name>
</gene>
<dbReference type="EMBL" id="BSCH01000015">
    <property type="protein sequence ID" value="GLG90962.1"/>
    <property type="molecule type" value="Genomic_DNA"/>
</dbReference>
<dbReference type="InterPro" id="IPR034457">
    <property type="entry name" value="Organic_radical-activating"/>
</dbReference>
<dbReference type="InterPro" id="IPR012839">
    <property type="entry name" value="Organic_radical_activase"/>
</dbReference>
<evidence type="ECO:0000256" key="9">
    <source>
        <dbReference type="ARBA" id="ARBA00023014"/>
    </source>
</evidence>
<reference evidence="13" key="4">
    <citation type="submission" date="2022-11" db="EMBL/GenBank/DDBJ databases">
        <title>Draft genome sequence of Sellimonas catena strain 18CBH55.</title>
        <authorList>
            <person name="Atsushi H."/>
            <person name="Moriya O."/>
            <person name="Mitsuo S."/>
        </authorList>
    </citation>
    <scope>NUCLEOTIDE SEQUENCE</scope>
    <source>
        <strain evidence="13">18CBH55</strain>
    </source>
</reference>
<keyword evidence="10" id="KW-0963">Cytoplasm</keyword>
<dbReference type="SFLD" id="SFLDG01067">
    <property type="entry name" value="SPASM/twitch_domain_containing"/>
    <property type="match status" value="1"/>
</dbReference>
<comment type="caution">
    <text evidence="13">The sequence shown here is derived from an EMBL/GenBank/DDBJ whole genome shotgun (WGS) entry which is preliminary data.</text>
</comment>
<keyword evidence="15" id="KW-1185">Reference proteome</keyword>
<dbReference type="InterPro" id="IPR013785">
    <property type="entry name" value="Aldolase_TIM"/>
</dbReference>
<dbReference type="EMBL" id="BSBO01000005">
    <property type="protein sequence ID" value="GLG03529.1"/>
    <property type="molecule type" value="Genomic_DNA"/>
</dbReference>
<dbReference type="Gene3D" id="3.20.20.70">
    <property type="entry name" value="Aldolase class I"/>
    <property type="match status" value="1"/>
</dbReference>
<dbReference type="SFLD" id="SFLDS00029">
    <property type="entry name" value="Radical_SAM"/>
    <property type="match status" value="1"/>
</dbReference>
<dbReference type="GO" id="GO:0005737">
    <property type="term" value="C:cytoplasm"/>
    <property type="evidence" value="ECO:0007669"/>
    <property type="project" value="UniProtKB-SubCell"/>
</dbReference>
<keyword evidence="6 10" id="KW-0479">Metal-binding</keyword>
<reference evidence="12" key="1">
    <citation type="submission" date="2022-11" db="EMBL/GenBank/DDBJ databases">
        <title>Draft genome sequence of Sellimonas catena strain 12EGH17.</title>
        <authorList>
            <person name="Hisatomi A."/>
            <person name="Ohkuma M."/>
            <person name="Sakamoto M."/>
        </authorList>
    </citation>
    <scope>NUCLEOTIDE SEQUENCE</scope>
    <source>
        <strain evidence="12">12EGH17</strain>
    </source>
</reference>
<dbReference type="PANTHER" id="PTHR30352:SF5">
    <property type="entry name" value="PYRUVATE FORMATE-LYASE 1-ACTIVATING ENZYME"/>
    <property type="match status" value="1"/>
</dbReference>
<protein>
    <recommendedName>
        <fullName evidence="3 10">Pyruvate formate-lyase-activating enzyme</fullName>
        <ecNumber evidence="10">1.97.1.4</ecNumber>
    </recommendedName>
</protein>
<dbReference type="InterPro" id="IPR012838">
    <property type="entry name" value="PFL1_activating"/>
</dbReference>